<dbReference type="PANTHER" id="PTHR20854:SF4">
    <property type="entry name" value="INOSITOL-1-MONOPHOSPHATASE-RELATED"/>
    <property type="match status" value="1"/>
</dbReference>
<dbReference type="GO" id="GO:0046854">
    <property type="term" value="P:phosphatidylinositol phosphate biosynthetic process"/>
    <property type="evidence" value="ECO:0007669"/>
    <property type="project" value="InterPro"/>
</dbReference>
<evidence type="ECO:0000313" key="10">
    <source>
        <dbReference type="Proteomes" id="UP000244754"/>
    </source>
</evidence>
<feature type="binding site" evidence="7">
    <location>
        <position position="109"/>
    </location>
    <ligand>
        <name>Mg(2+)</name>
        <dbReference type="ChEBI" id="CHEBI:18420"/>
        <label>1</label>
        <note>catalytic</note>
    </ligand>
</feature>
<keyword evidence="5 8" id="KW-0378">Hydrolase</keyword>
<evidence type="ECO:0000256" key="4">
    <source>
        <dbReference type="ARBA" id="ARBA00022723"/>
    </source>
</evidence>
<feature type="binding site" evidence="7">
    <location>
        <position position="108"/>
    </location>
    <ligand>
        <name>Mg(2+)</name>
        <dbReference type="ChEBI" id="CHEBI:18420"/>
        <label>1</label>
        <note>catalytic</note>
    </ligand>
</feature>
<dbReference type="GO" id="GO:0008934">
    <property type="term" value="F:inositol monophosphate 1-phosphatase activity"/>
    <property type="evidence" value="ECO:0007669"/>
    <property type="project" value="InterPro"/>
</dbReference>
<dbReference type="PROSITE" id="PS00630">
    <property type="entry name" value="IMP_2"/>
    <property type="match status" value="1"/>
</dbReference>
<feature type="binding site" evidence="7">
    <location>
        <position position="90"/>
    </location>
    <ligand>
        <name>Mg(2+)</name>
        <dbReference type="ChEBI" id="CHEBI:18420"/>
        <label>2</label>
    </ligand>
</feature>
<evidence type="ECO:0000256" key="7">
    <source>
        <dbReference type="PIRSR" id="PIRSR600760-2"/>
    </source>
</evidence>
<keyword evidence="6 7" id="KW-0460">Magnesium</keyword>
<dbReference type="InterPro" id="IPR020583">
    <property type="entry name" value="Inositol_monoP_metal-BS"/>
</dbReference>
<dbReference type="OrthoDB" id="9772456at2"/>
<comment type="similarity">
    <text evidence="3 8">Belongs to the inositol monophosphatase superfamily.</text>
</comment>
<evidence type="ECO:0000256" key="3">
    <source>
        <dbReference type="ARBA" id="ARBA00009759"/>
    </source>
</evidence>
<proteinExistence type="inferred from homology"/>
<dbReference type="CDD" id="cd01639">
    <property type="entry name" value="IMPase"/>
    <property type="match status" value="1"/>
</dbReference>
<dbReference type="Pfam" id="PF00459">
    <property type="entry name" value="Inositol_P"/>
    <property type="match status" value="1"/>
</dbReference>
<dbReference type="EMBL" id="CP026948">
    <property type="protein sequence ID" value="AWB84146.1"/>
    <property type="molecule type" value="Genomic_DNA"/>
</dbReference>
<accession>A0A2S0WEF2</accession>
<dbReference type="Gene3D" id="3.40.190.80">
    <property type="match status" value="1"/>
</dbReference>
<sequence>MRASLAARTIDGMLSRDDAPSLLPLAADIASRAADLVAQRRAALVAAGGLSVAATKSSEVDPVTVVDRASEEFIAREIARLRPGDGIVGEEGTHDAGTTGVQWIVDPIDGTVNFLYGIPSYAVSLGVAVDGQLVAGAVCNPATGELFSAARGCGARVQRGGKSREITASQATRLAHSLVATGFSYSSQRRASQAEILTEVLPRVRDIRRAGSAALDLCAVACGRVDAYFEHGTHPWDYAAGAVIAAEAGATVHHPGLDAEGAQGRLTAAAAPGVWAEFAALLKNAGAWEPLC</sequence>
<dbReference type="Proteomes" id="UP000244754">
    <property type="component" value="Chromosome"/>
</dbReference>
<dbReference type="KEGG" id="clia:C3E79_06385"/>
<evidence type="ECO:0000313" key="9">
    <source>
        <dbReference type="EMBL" id="AWB84146.1"/>
    </source>
</evidence>
<dbReference type="AlphaFoldDB" id="A0A2S0WEF2"/>
<dbReference type="SUPFAM" id="SSF56655">
    <property type="entry name" value="Carbohydrate phosphatase"/>
    <property type="match status" value="1"/>
</dbReference>
<keyword evidence="4 7" id="KW-0479">Metal-binding</keyword>
<organism evidence="9 10">
    <name type="scientific">Corynebacterium liangguodongii</name>
    <dbReference type="NCBI Taxonomy" id="2079535"/>
    <lineage>
        <taxon>Bacteria</taxon>
        <taxon>Bacillati</taxon>
        <taxon>Actinomycetota</taxon>
        <taxon>Actinomycetes</taxon>
        <taxon>Mycobacteriales</taxon>
        <taxon>Corynebacteriaceae</taxon>
        <taxon>Corynebacterium</taxon>
    </lineage>
</organism>
<dbReference type="InterPro" id="IPR000760">
    <property type="entry name" value="Inositol_monophosphatase-like"/>
</dbReference>
<dbReference type="InterPro" id="IPR033942">
    <property type="entry name" value="IMPase"/>
</dbReference>
<evidence type="ECO:0000256" key="1">
    <source>
        <dbReference type="ARBA" id="ARBA00001033"/>
    </source>
</evidence>
<keyword evidence="10" id="KW-1185">Reference proteome</keyword>
<name>A0A2S0WEF2_9CORY</name>
<evidence type="ECO:0000256" key="2">
    <source>
        <dbReference type="ARBA" id="ARBA00001946"/>
    </source>
</evidence>
<reference evidence="10" key="1">
    <citation type="submission" date="2018-01" db="EMBL/GenBank/DDBJ databases">
        <authorList>
            <person name="Li J."/>
        </authorList>
    </citation>
    <scope>NUCLEOTIDE SEQUENCE [LARGE SCALE GENOMIC DNA]</scope>
    <source>
        <strain evidence="10">2184</strain>
    </source>
</reference>
<gene>
    <name evidence="9" type="ORF">C3E79_06385</name>
</gene>
<comment type="catalytic activity">
    <reaction evidence="1 8">
        <text>a myo-inositol phosphate + H2O = myo-inositol + phosphate</text>
        <dbReference type="Rhea" id="RHEA:24056"/>
        <dbReference type="ChEBI" id="CHEBI:15377"/>
        <dbReference type="ChEBI" id="CHEBI:17268"/>
        <dbReference type="ChEBI" id="CHEBI:43474"/>
        <dbReference type="ChEBI" id="CHEBI:84139"/>
        <dbReference type="EC" id="3.1.3.25"/>
    </reaction>
</comment>
<dbReference type="GO" id="GO:0007165">
    <property type="term" value="P:signal transduction"/>
    <property type="evidence" value="ECO:0007669"/>
    <property type="project" value="TreeGrafter"/>
</dbReference>
<feature type="binding site" evidence="7">
    <location>
        <position position="237"/>
    </location>
    <ligand>
        <name>Mg(2+)</name>
        <dbReference type="ChEBI" id="CHEBI:18420"/>
        <label>1</label>
        <note>catalytic</note>
    </ligand>
</feature>
<protein>
    <recommendedName>
        <fullName evidence="8">Inositol-1-monophosphatase</fullName>
        <ecNumber evidence="8">3.1.3.25</ecNumber>
    </recommendedName>
</protein>
<evidence type="ECO:0000256" key="6">
    <source>
        <dbReference type="ARBA" id="ARBA00022842"/>
    </source>
</evidence>
<dbReference type="EC" id="3.1.3.25" evidence="8"/>
<evidence type="ECO:0000256" key="8">
    <source>
        <dbReference type="RuleBase" id="RU364068"/>
    </source>
</evidence>
<dbReference type="PRINTS" id="PR00377">
    <property type="entry name" value="IMPHPHTASES"/>
</dbReference>
<dbReference type="InterPro" id="IPR020550">
    <property type="entry name" value="Inositol_monophosphatase_CS"/>
</dbReference>
<feature type="binding site" evidence="7">
    <location>
        <position position="106"/>
    </location>
    <ligand>
        <name>Mg(2+)</name>
        <dbReference type="ChEBI" id="CHEBI:18420"/>
        <label>1</label>
        <note>catalytic</note>
    </ligand>
</feature>
<dbReference type="GO" id="GO:0006020">
    <property type="term" value="P:inositol metabolic process"/>
    <property type="evidence" value="ECO:0007669"/>
    <property type="project" value="TreeGrafter"/>
</dbReference>
<evidence type="ECO:0000256" key="5">
    <source>
        <dbReference type="ARBA" id="ARBA00022801"/>
    </source>
</evidence>
<dbReference type="Gene3D" id="3.30.540.10">
    <property type="entry name" value="Fructose-1,6-Bisphosphatase, subunit A, domain 1"/>
    <property type="match status" value="1"/>
</dbReference>
<dbReference type="PROSITE" id="PS00629">
    <property type="entry name" value="IMP_1"/>
    <property type="match status" value="1"/>
</dbReference>
<comment type="cofactor">
    <cofactor evidence="2 7 8">
        <name>Mg(2+)</name>
        <dbReference type="ChEBI" id="CHEBI:18420"/>
    </cofactor>
</comment>
<dbReference type="PANTHER" id="PTHR20854">
    <property type="entry name" value="INOSITOL MONOPHOSPHATASE"/>
    <property type="match status" value="1"/>
</dbReference>
<dbReference type="GO" id="GO:0046872">
    <property type="term" value="F:metal ion binding"/>
    <property type="evidence" value="ECO:0007669"/>
    <property type="project" value="UniProtKB-KW"/>
</dbReference>